<dbReference type="AlphaFoldDB" id="A0AAD6NK67"/>
<accession>A0AAD6NK67</accession>
<dbReference type="EMBL" id="JAQGDS010000004">
    <property type="protein sequence ID" value="KAJ6261474.1"/>
    <property type="molecule type" value="Genomic_DNA"/>
</dbReference>
<organism evidence="2 3">
    <name type="scientific">Drechslerella dactyloides</name>
    <name type="common">Nematode-trapping fungus</name>
    <name type="synonym">Arthrobotrys dactyloides</name>
    <dbReference type="NCBI Taxonomy" id="74499"/>
    <lineage>
        <taxon>Eukaryota</taxon>
        <taxon>Fungi</taxon>
        <taxon>Dikarya</taxon>
        <taxon>Ascomycota</taxon>
        <taxon>Pezizomycotina</taxon>
        <taxon>Orbiliomycetes</taxon>
        <taxon>Orbiliales</taxon>
        <taxon>Orbiliaceae</taxon>
        <taxon>Drechslerella</taxon>
    </lineage>
</organism>
<evidence type="ECO:0000313" key="3">
    <source>
        <dbReference type="Proteomes" id="UP001221413"/>
    </source>
</evidence>
<proteinExistence type="predicted"/>
<feature type="region of interest" description="Disordered" evidence="1">
    <location>
        <begin position="128"/>
        <end position="151"/>
    </location>
</feature>
<feature type="compositionally biased region" description="Polar residues" evidence="1">
    <location>
        <begin position="142"/>
        <end position="151"/>
    </location>
</feature>
<gene>
    <name evidence="2" type="ORF">Dda_4144</name>
</gene>
<evidence type="ECO:0000256" key="1">
    <source>
        <dbReference type="SAM" id="MobiDB-lite"/>
    </source>
</evidence>
<feature type="region of interest" description="Disordered" evidence="1">
    <location>
        <begin position="82"/>
        <end position="109"/>
    </location>
</feature>
<dbReference type="Proteomes" id="UP001221413">
    <property type="component" value="Unassembled WGS sequence"/>
</dbReference>
<keyword evidence="3" id="KW-1185">Reference proteome</keyword>
<feature type="compositionally biased region" description="Low complexity" evidence="1">
    <location>
        <begin position="83"/>
        <end position="92"/>
    </location>
</feature>
<evidence type="ECO:0000313" key="2">
    <source>
        <dbReference type="EMBL" id="KAJ6261474.1"/>
    </source>
</evidence>
<feature type="compositionally biased region" description="Low complexity" evidence="1">
    <location>
        <begin position="128"/>
        <end position="141"/>
    </location>
</feature>
<name>A0AAD6NK67_DREDA</name>
<comment type="caution">
    <text evidence="2">The sequence shown here is derived from an EMBL/GenBank/DDBJ whole genome shotgun (WGS) entry which is preliminary data.</text>
</comment>
<reference evidence="2" key="1">
    <citation type="submission" date="2023-01" db="EMBL/GenBank/DDBJ databases">
        <title>The chitinases involved in constricting ring structure development in the nematode-trapping fungus Drechslerella dactyloides.</title>
        <authorList>
            <person name="Wang R."/>
            <person name="Zhang L."/>
            <person name="Tang P."/>
            <person name="Li S."/>
            <person name="Liang L."/>
        </authorList>
    </citation>
    <scope>NUCLEOTIDE SEQUENCE</scope>
    <source>
        <strain evidence="2">YMF1.00031</strain>
    </source>
</reference>
<protein>
    <submittedName>
        <fullName evidence="2">Uncharacterized protein</fullName>
    </submittedName>
</protein>
<sequence>MEAGQETEMLTELVWASGENDDAARMLNGKERWNRWMPERSVDDEASIYAEREEPAGSFGTVDSSVVKNVLAVVYGGTFALAQQQPTSTSRTQPPPDDDDEHTEPFNKLGLGLTADIALKPMLFAPSPSSLSSVGQSFQSVRSRQAQGTGT</sequence>